<feature type="chain" id="PRO_5038188108" description="Phosphatidylserine decarboxylase alpha chain" evidence="11">
    <location>
        <begin position="188"/>
        <end position="230"/>
    </location>
</feature>
<dbReference type="EC" id="4.1.1.65" evidence="11"/>
<protein>
    <recommendedName>
        <fullName evidence="11">Phosphatidylserine decarboxylase proenzyme</fullName>
        <ecNumber evidence="11">4.1.1.65</ecNumber>
    </recommendedName>
    <component>
        <recommendedName>
            <fullName evidence="11">Phosphatidylserine decarboxylase alpha chain</fullName>
        </recommendedName>
    </component>
    <component>
        <recommendedName>
            <fullName evidence="11">Phosphatidylserine decarboxylase beta chain</fullName>
        </recommendedName>
    </component>
</protein>
<dbReference type="GO" id="GO:0005886">
    <property type="term" value="C:plasma membrane"/>
    <property type="evidence" value="ECO:0007669"/>
    <property type="project" value="UniProtKB-SubCell"/>
</dbReference>
<keyword evidence="4 11" id="KW-0443">Lipid metabolism</keyword>
<comment type="function">
    <text evidence="11">Catalyzes the formation of phosphatidylethanolamine (PtdEtn) from phosphatidylserine (PtdSer).</text>
</comment>
<dbReference type="AlphaFoldDB" id="A0A937L3F2"/>
<evidence type="ECO:0000256" key="7">
    <source>
        <dbReference type="ARBA" id="ARBA00023209"/>
    </source>
</evidence>
<comment type="subcellular location">
    <subcellularLocation>
        <location evidence="11">Cell membrane</location>
        <topology evidence="11">Peripheral membrane protein</topology>
    </subcellularLocation>
</comment>
<keyword evidence="12" id="KW-1133">Transmembrane helix</keyword>
<dbReference type="InterPro" id="IPR003817">
    <property type="entry name" value="PS_Dcarbxylase"/>
</dbReference>
<evidence type="ECO:0000256" key="8">
    <source>
        <dbReference type="ARBA" id="ARBA00023239"/>
    </source>
</evidence>
<dbReference type="EMBL" id="JADHOK010000015">
    <property type="protein sequence ID" value="MBL6761489.1"/>
    <property type="molecule type" value="Genomic_DNA"/>
</dbReference>
<evidence type="ECO:0000313" key="13">
    <source>
        <dbReference type="EMBL" id="MBL6761489.1"/>
    </source>
</evidence>
<evidence type="ECO:0000256" key="1">
    <source>
        <dbReference type="ARBA" id="ARBA00022475"/>
    </source>
</evidence>
<comment type="pathway">
    <text evidence="11">Phospholipid metabolism; phosphatidylethanolamine biosynthesis; phosphatidylethanolamine from CDP-diacylglycerol: step 2/2.</text>
</comment>
<evidence type="ECO:0000256" key="3">
    <source>
        <dbReference type="ARBA" id="ARBA00022793"/>
    </source>
</evidence>
<keyword evidence="10 11" id="KW-0670">Pyruvate</keyword>
<evidence type="ECO:0000256" key="5">
    <source>
        <dbReference type="ARBA" id="ARBA00023136"/>
    </source>
</evidence>
<keyword evidence="6 11" id="KW-0865">Zymogen</keyword>
<dbReference type="InterPro" id="IPR033175">
    <property type="entry name" value="PSD-A"/>
</dbReference>
<dbReference type="GO" id="GO:0006646">
    <property type="term" value="P:phosphatidylethanolamine biosynthetic process"/>
    <property type="evidence" value="ECO:0007669"/>
    <property type="project" value="UniProtKB-UniRule"/>
</dbReference>
<evidence type="ECO:0000256" key="10">
    <source>
        <dbReference type="ARBA" id="ARBA00023317"/>
    </source>
</evidence>
<dbReference type="PANTHER" id="PTHR35809:SF1">
    <property type="entry name" value="ARCHAETIDYLSERINE DECARBOXYLASE PROENZYME-RELATED"/>
    <property type="match status" value="1"/>
</dbReference>
<dbReference type="NCBIfam" id="NF003677">
    <property type="entry name" value="PRK05305.1-1"/>
    <property type="match status" value="1"/>
</dbReference>
<organism evidence="13 14">
    <name type="scientific">PS1 clade bacterium</name>
    <dbReference type="NCBI Taxonomy" id="2175152"/>
    <lineage>
        <taxon>Bacteria</taxon>
        <taxon>Pseudomonadati</taxon>
        <taxon>Pseudomonadota</taxon>
        <taxon>Alphaproteobacteria</taxon>
        <taxon>PS1 clade</taxon>
    </lineage>
</organism>
<evidence type="ECO:0000256" key="2">
    <source>
        <dbReference type="ARBA" id="ARBA00022516"/>
    </source>
</evidence>
<comment type="PTM">
    <text evidence="11">Is synthesized initially as an inactive proenzyme. Formation of the active enzyme involves a self-maturation process in which the active site pyruvoyl group is generated from an internal serine residue via an autocatalytic post-translational modification. Two non-identical subunits are generated from the proenzyme in this reaction, and the pyruvate is formed at the N-terminus of the alpha chain, which is derived from the carboxyl end of the proenzyme. The post-translation cleavage follows an unusual pathway, termed non-hydrolytic serinolysis, in which the side chain hydroxyl group of the serine supplies its oxygen atom to form the C-terminus of the beta chain, while the remainder of the serine residue undergoes an oxidative deamination to produce ammonia and the pyruvoyl prosthetic group on the alpha chain.</text>
</comment>
<evidence type="ECO:0000256" key="6">
    <source>
        <dbReference type="ARBA" id="ARBA00023145"/>
    </source>
</evidence>
<comment type="cofactor">
    <cofactor evidence="11">
        <name>pyruvate</name>
        <dbReference type="ChEBI" id="CHEBI:15361"/>
    </cofactor>
    <text evidence="11">Binds 1 pyruvoyl group covalently per subunit.</text>
</comment>
<feature type="modified residue" description="Pyruvic acid (Ser); by autocatalysis" evidence="11">
    <location>
        <position position="188"/>
    </location>
</feature>
<keyword evidence="1 11" id="KW-1003">Cell membrane</keyword>
<dbReference type="Proteomes" id="UP000785783">
    <property type="component" value="Unassembled WGS sequence"/>
</dbReference>
<evidence type="ECO:0000256" key="11">
    <source>
        <dbReference type="HAMAP-Rule" id="MF_00664"/>
    </source>
</evidence>
<evidence type="ECO:0000256" key="4">
    <source>
        <dbReference type="ARBA" id="ARBA00023098"/>
    </source>
</evidence>
<feature type="chain" id="PRO_5038188109" description="Phosphatidylserine decarboxylase beta chain" evidence="11">
    <location>
        <begin position="1"/>
        <end position="187"/>
    </location>
</feature>
<keyword evidence="3 11" id="KW-0210">Decarboxylase</keyword>
<dbReference type="PANTHER" id="PTHR35809">
    <property type="entry name" value="ARCHAETIDYLSERINE DECARBOXYLASE PROENZYME-RELATED"/>
    <property type="match status" value="1"/>
</dbReference>
<dbReference type="NCBIfam" id="NF003678">
    <property type="entry name" value="PRK05305.1-2"/>
    <property type="match status" value="1"/>
</dbReference>
<comment type="caution">
    <text evidence="13">The sequence shown here is derived from an EMBL/GenBank/DDBJ whole genome shotgun (WGS) entry which is preliminary data.</text>
</comment>
<accession>A0A937L3F2</accession>
<evidence type="ECO:0000256" key="12">
    <source>
        <dbReference type="SAM" id="Phobius"/>
    </source>
</evidence>
<gene>
    <name evidence="11" type="primary">psd</name>
    <name evidence="13" type="ORF">ISQ19_02205</name>
</gene>
<keyword evidence="5 11" id="KW-0472">Membrane</keyword>
<comment type="catalytic activity">
    <reaction evidence="11">
        <text>a 1,2-diacyl-sn-glycero-3-phospho-L-serine + H(+) = a 1,2-diacyl-sn-glycero-3-phosphoethanolamine + CO2</text>
        <dbReference type="Rhea" id="RHEA:20828"/>
        <dbReference type="ChEBI" id="CHEBI:15378"/>
        <dbReference type="ChEBI" id="CHEBI:16526"/>
        <dbReference type="ChEBI" id="CHEBI:57262"/>
        <dbReference type="ChEBI" id="CHEBI:64612"/>
        <dbReference type="EC" id="4.1.1.65"/>
    </reaction>
</comment>
<keyword evidence="2 11" id="KW-0444">Lipid biosynthesis</keyword>
<sequence>MRALKSVLFPIHPEGFRFIAIFAGMTLLLFFISDILGWLGVILTLWCAWFFRDPARVTPQRRGLVVSPADGVVNMITEAVPPPELGLGDEALPRISVFMNVFNCHVNRMPISGKVLKSLYRTGQFLSADLDKASDANERQSLLVEGEDGKQIVVVQIAGLVARRILCFAHEEQEFNAGERFGLIRFGSRCDVYLPKGGVPRVAVGQSAIAGETVLADLKSKEKERETLTS</sequence>
<comment type="subunit">
    <text evidence="11">Heterodimer of a large membrane-associated beta subunit and a small pyruvoyl-containing alpha subunit.</text>
</comment>
<name>A0A937L3F2_9PROT</name>
<dbReference type="Pfam" id="PF02666">
    <property type="entry name" value="PS_Dcarbxylase"/>
    <property type="match status" value="1"/>
</dbReference>
<proteinExistence type="inferred from homology"/>
<keyword evidence="8 11" id="KW-0456">Lyase</keyword>
<feature type="site" description="Cleavage (non-hydrolytic); by autocatalysis" evidence="11">
    <location>
        <begin position="187"/>
        <end position="188"/>
    </location>
</feature>
<keyword evidence="12" id="KW-0812">Transmembrane</keyword>
<feature type="active site" description="Schiff-base intermediate with substrate; via pyruvic acid" evidence="11">
    <location>
        <position position="188"/>
    </location>
</feature>
<evidence type="ECO:0000313" key="14">
    <source>
        <dbReference type="Proteomes" id="UP000785783"/>
    </source>
</evidence>
<evidence type="ECO:0000256" key="9">
    <source>
        <dbReference type="ARBA" id="ARBA00023264"/>
    </source>
</evidence>
<keyword evidence="7 11" id="KW-0594">Phospholipid biosynthesis</keyword>
<dbReference type="GO" id="GO:0004609">
    <property type="term" value="F:phosphatidylserine decarboxylase activity"/>
    <property type="evidence" value="ECO:0007669"/>
    <property type="project" value="UniProtKB-UniRule"/>
</dbReference>
<dbReference type="HAMAP" id="MF_00664">
    <property type="entry name" value="PS_decarb_PSD_A"/>
    <property type="match status" value="1"/>
</dbReference>
<feature type="transmembrane region" description="Helical" evidence="12">
    <location>
        <begin position="18"/>
        <end position="51"/>
    </location>
</feature>
<reference evidence="13" key="1">
    <citation type="submission" date="2020-10" db="EMBL/GenBank/DDBJ databases">
        <title>Microbiome of the Black Sea water column analyzed by genome centric metagenomics.</title>
        <authorList>
            <person name="Cabello-Yeves P.J."/>
            <person name="Callieri C."/>
            <person name="Picazo A."/>
            <person name="Mehrshad M."/>
            <person name="Haro-Moreno J.M."/>
            <person name="Roda-Garcia J."/>
            <person name="Dzembekova N."/>
            <person name="Slabakova V."/>
            <person name="Slabakova N."/>
            <person name="Moncheva S."/>
            <person name="Rodriguez-Valera F."/>
        </authorList>
    </citation>
    <scope>NUCLEOTIDE SEQUENCE</scope>
    <source>
        <strain evidence="13">BS307-5m-G5</strain>
    </source>
</reference>
<dbReference type="NCBIfam" id="NF003679">
    <property type="entry name" value="PRK05305.1-3"/>
    <property type="match status" value="1"/>
</dbReference>
<comment type="similarity">
    <text evidence="11">Belongs to the phosphatidylserine decarboxylase family. PSD-A subfamily.</text>
</comment>
<keyword evidence="9 11" id="KW-1208">Phospholipid metabolism</keyword>